<proteinExistence type="predicted"/>
<dbReference type="OrthoDB" id="115213at2"/>
<organism evidence="2 3">
    <name type="scientific">Larkinella terrae</name>
    <dbReference type="NCBI Taxonomy" id="2025311"/>
    <lineage>
        <taxon>Bacteria</taxon>
        <taxon>Pseudomonadati</taxon>
        <taxon>Bacteroidota</taxon>
        <taxon>Cytophagia</taxon>
        <taxon>Cytophagales</taxon>
        <taxon>Spirosomataceae</taxon>
        <taxon>Larkinella</taxon>
    </lineage>
</organism>
<comment type="caution">
    <text evidence="2">The sequence shown here is derived from an EMBL/GenBank/DDBJ whole genome shotgun (WGS) entry which is preliminary data.</text>
</comment>
<accession>A0A7K0EMI9</accession>
<gene>
    <name evidence="2" type="ORF">GJJ30_17305</name>
</gene>
<dbReference type="RefSeq" id="WP_154176413.1">
    <property type="nucleotide sequence ID" value="NZ_WJXZ01000009.1"/>
</dbReference>
<feature type="domain" description="YdhG-like" evidence="1">
    <location>
        <begin position="19"/>
        <end position="110"/>
    </location>
</feature>
<evidence type="ECO:0000259" key="1">
    <source>
        <dbReference type="Pfam" id="PF08818"/>
    </source>
</evidence>
<evidence type="ECO:0000313" key="2">
    <source>
        <dbReference type="EMBL" id="MRS63060.1"/>
    </source>
</evidence>
<name>A0A7K0EMI9_9BACT</name>
<reference evidence="2 3" key="1">
    <citation type="journal article" date="2018" name="Antonie Van Leeuwenhoek">
        <title>Larkinella terrae sp. nov., isolated from soil on Jeju Island, South Korea.</title>
        <authorList>
            <person name="Ten L.N."/>
            <person name="Jeon J."/>
            <person name="Park S.J."/>
            <person name="Park S."/>
            <person name="Lee S.Y."/>
            <person name="Kim M.K."/>
            <person name="Jung H.Y."/>
        </authorList>
    </citation>
    <scope>NUCLEOTIDE SEQUENCE [LARGE SCALE GENOMIC DNA]</scope>
    <source>
        <strain evidence="2 3">KCTC 52001</strain>
    </source>
</reference>
<dbReference type="EMBL" id="WJXZ01000009">
    <property type="protein sequence ID" value="MRS63060.1"/>
    <property type="molecule type" value="Genomic_DNA"/>
</dbReference>
<dbReference type="Gene3D" id="3.90.1150.200">
    <property type="match status" value="1"/>
</dbReference>
<dbReference type="AlphaFoldDB" id="A0A7K0EMI9"/>
<dbReference type="Pfam" id="PF08818">
    <property type="entry name" value="DUF1801"/>
    <property type="match status" value="1"/>
</dbReference>
<dbReference type="InterPro" id="IPR014922">
    <property type="entry name" value="YdhG-like"/>
</dbReference>
<protein>
    <recommendedName>
        <fullName evidence="1">YdhG-like domain-containing protein</fullName>
    </recommendedName>
</protein>
<dbReference type="Proteomes" id="UP000441754">
    <property type="component" value="Unassembled WGS sequence"/>
</dbReference>
<dbReference type="SUPFAM" id="SSF159888">
    <property type="entry name" value="YdhG-like"/>
    <property type="match status" value="1"/>
</dbReference>
<sequence>MNKPTDFSNYIADFSPETQELLIQIRETIRKAAPNASETISYGMPTFTLNGNLVHFAAFKNHIGFYPVPSGIEAFKEELSKFKGAKGSVQFPLDQPMPLDLITRIVEFRVAENLKKPAPKARKKVQPTE</sequence>
<keyword evidence="3" id="KW-1185">Reference proteome</keyword>
<evidence type="ECO:0000313" key="3">
    <source>
        <dbReference type="Proteomes" id="UP000441754"/>
    </source>
</evidence>